<dbReference type="PROSITE" id="PS51118">
    <property type="entry name" value="HTH_HXLR"/>
    <property type="match status" value="1"/>
</dbReference>
<dbReference type="InterPro" id="IPR011991">
    <property type="entry name" value="ArsR-like_HTH"/>
</dbReference>
<dbReference type="AlphaFoldDB" id="A0A1H3I7B9"/>
<dbReference type="SMART" id="SM00418">
    <property type="entry name" value="HTH_ARSR"/>
    <property type="match status" value="1"/>
</dbReference>
<keyword evidence="6" id="KW-1185">Reference proteome</keyword>
<dbReference type="EMBL" id="FNPB01000009">
    <property type="protein sequence ID" value="SDY23018.1"/>
    <property type="molecule type" value="Genomic_DNA"/>
</dbReference>
<dbReference type="PANTHER" id="PTHR33204">
    <property type="entry name" value="TRANSCRIPTIONAL REGULATOR, MARR FAMILY"/>
    <property type="match status" value="1"/>
</dbReference>
<dbReference type="Gene3D" id="1.10.10.10">
    <property type="entry name" value="Winged helix-like DNA-binding domain superfamily/Winged helix DNA-binding domain"/>
    <property type="match status" value="1"/>
</dbReference>
<dbReference type="Proteomes" id="UP000199170">
    <property type="component" value="Unassembled WGS sequence"/>
</dbReference>
<evidence type="ECO:0000256" key="1">
    <source>
        <dbReference type="ARBA" id="ARBA00023015"/>
    </source>
</evidence>
<organism evidence="5 6">
    <name type="scientific">Halobellus clavatus</name>
    <dbReference type="NCBI Taxonomy" id="660517"/>
    <lineage>
        <taxon>Archaea</taxon>
        <taxon>Methanobacteriati</taxon>
        <taxon>Methanobacteriota</taxon>
        <taxon>Stenosarchaea group</taxon>
        <taxon>Halobacteria</taxon>
        <taxon>Halobacteriales</taxon>
        <taxon>Haloferacaceae</taxon>
        <taxon>Halobellus</taxon>
    </lineage>
</organism>
<gene>
    <name evidence="5" type="ORF">SAMN04487946_10911</name>
</gene>
<dbReference type="InterPro" id="IPR002577">
    <property type="entry name" value="HTH_HxlR"/>
</dbReference>
<dbReference type="PANTHER" id="PTHR33204:SF18">
    <property type="entry name" value="TRANSCRIPTIONAL REGULATORY PROTEIN"/>
    <property type="match status" value="1"/>
</dbReference>
<accession>A0A1H3I7B9</accession>
<evidence type="ECO:0000313" key="5">
    <source>
        <dbReference type="EMBL" id="SDY23018.1"/>
    </source>
</evidence>
<dbReference type="GO" id="GO:0003700">
    <property type="term" value="F:DNA-binding transcription factor activity"/>
    <property type="evidence" value="ECO:0007669"/>
    <property type="project" value="InterPro"/>
</dbReference>
<keyword evidence="1" id="KW-0805">Transcription regulation</keyword>
<protein>
    <submittedName>
        <fullName evidence="5">Transcriptional regulator, HxlR family</fullName>
    </submittedName>
</protein>
<proteinExistence type="predicted"/>
<evidence type="ECO:0000256" key="2">
    <source>
        <dbReference type="ARBA" id="ARBA00023125"/>
    </source>
</evidence>
<dbReference type="Pfam" id="PF01638">
    <property type="entry name" value="HxlR"/>
    <property type="match status" value="1"/>
</dbReference>
<evidence type="ECO:0000256" key="3">
    <source>
        <dbReference type="ARBA" id="ARBA00023163"/>
    </source>
</evidence>
<dbReference type="InterPro" id="IPR001845">
    <property type="entry name" value="HTH_ArsR_DNA-bd_dom"/>
</dbReference>
<feature type="domain" description="HTH hxlR-type" evidence="4">
    <location>
        <begin position="19"/>
        <end position="116"/>
    </location>
</feature>
<dbReference type="STRING" id="660517.SAMN04487946_10911"/>
<dbReference type="InterPro" id="IPR036390">
    <property type="entry name" value="WH_DNA-bd_sf"/>
</dbReference>
<dbReference type="SUPFAM" id="SSF46785">
    <property type="entry name" value="Winged helix' DNA-binding domain"/>
    <property type="match status" value="1"/>
</dbReference>
<name>A0A1H3I7B9_9EURY</name>
<dbReference type="CDD" id="cd00090">
    <property type="entry name" value="HTH_ARSR"/>
    <property type="match status" value="1"/>
</dbReference>
<dbReference type="InterPro" id="IPR036388">
    <property type="entry name" value="WH-like_DNA-bd_sf"/>
</dbReference>
<dbReference type="OrthoDB" id="147589at2157"/>
<evidence type="ECO:0000259" key="4">
    <source>
        <dbReference type="PROSITE" id="PS51118"/>
    </source>
</evidence>
<dbReference type="RefSeq" id="WP_089767883.1">
    <property type="nucleotide sequence ID" value="NZ_FNPB01000009.1"/>
</dbReference>
<sequence length="126" mass="14357">MSTASTRQDEVHTKNVEACPVVQAVETVGTPWRLQILYALRESELRFNELKRATGGRSKTVSDALDVLTDESLIARRTEEAAPIAVYYQLTEKGKTLLSRLDEVSQWAVEWMDDVDDPDEFTQRLR</sequence>
<keyword evidence="2" id="KW-0238">DNA-binding</keyword>
<dbReference type="GO" id="GO:0003677">
    <property type="term" value="F:DNA binding"/>
    <property type="evidence" value="ECO:0007669"/>
    <property type="project" value="UniProtKB-KW"/>
</dbReference>
<keyword evidence="3" id="KW-0804">Transcription</keyword>
<evidence type="ECO:0000313" key="6">
    <source>
        <dbReference type="Proteomes" id="UP000199170"/>
    </source>
</evidence>
<reference evidence="6" key="1">
    <citation type="submission" date="2016-10" db="EMBL/GenBank/DDBJ databases">
        <authorList>
            <person name="Varghese N."/>
            <person name="Submissions S."/>
        </authorList>
    </citation>
    <scope>NUCLEOTIDE SEQUENCE [LARGE SCALE GENOMIC DNA]</scope>
    <source>
        <strain evidence="6">CGMCC 1.10118</strain>
    </source>
</reference>